<dbReference type="Pfam" id="PF07080">
    <property type="entry name" value="DUF1348"/>
    <property type="match status" value="1"/>
</dbReference>
<dbReference type="Gene3D" id="3.10.450.50">
    <property type="match status" value="1"/>
</dbReference>
<dbReference type="Proteomes" id="UP000224080">
    <property type="component" value="Unassembled WGS sequence"/>
</dbReference>
<reference evidence="1 2" key="1">
    <citation type="submission" date="2017-10" db="EMBL/GenBank/DDBJ databases">
        <title>Comparative genomics in systemic dimorphic fungi from Ajellomycetaceae.</title>
        <authorList>
            <person name="Munoz J.F."/>
            <person name="Mcewen J.G."/>
            <person name="Clay O.K."/>
            <person name="Cuomo C.A."/>
        </authorList>
    </citation>
    <scope>NUCLEOTIDE SEQUENCE [LARGE SCALE GENOMIC DNA]</scope>
    <source>
        <strain evidence="1 2">UAMH130</strain>
    </source>
</reference>
<dbReference type="SUPFAM" id="SSF54427">
    <property type="entry name" value="NTF2-like"/>
    <property type="match status" value="1"/>
</dbReference>
<dbReference type="EMBL" id="PDNC01000006">
    <property type="protein sequence ID" value="PGH09063.1"/>
    <property type="molecule type" value="Genomic_DNA"/>
</dbReference>
<name>A0A2B7XJV8_9EURO</name>
<accession>A0A2B7XJV8</accession>
<comment type="caution">
    <text evidence="1">The sequence shown here is derived from an EMBL/GenBank/DDBJ whole genome shotgun (WGS) entry which is preliminary data.</text>
</comment>
<organism evidence="1 2">
    <name type="scientific">Blastomyces parvus</name>
    <dbReference type="NCBI Taxonomy" id="2060905"/>
    <lineage>
        <taxon>Eukaryota</taxon>
        <taxon>Fungi</taxon>
        <taxon>Dikarya</taxon>
        <taxon>Ascomycota</taxon>
        <taxon>Pezizomycotina</taxon>
        <taxon>Eurotiomycetes</taxon>
        <taxon>Eurotiomycetidae</taxon>
        <taxon>Onygenales</taxon>
        <taxon>Ajellomycetaceae</taxon>
        <taxon>Blastomyces</taxon>
    </lineage>
</organism>
<dbReference type="STRING" id="2060905.A0A2B7XJV8"/>
<protein>
    <submittedName>
        <fullName evidence="1">Uncharacterized protein</fullName>
    </submittedName>
</protein>
<proteinExistence type="predicted"/>
<dbReference type="InterPro" id="IPR009783">
    <property type="entry name" value="DUF1348"/>
</dbReference>
<sequence length="61" mass="7067">MEERAPKSQFWYEKQDPNEGMRWKLCYGIEHWTFEAEGEHAGIMRMRVTSGSGVFIGEKGG</sequence>
<gene>
    <name evidence="1" type="ORF">GX51_00816</name>
</gene>
<dbReference type="OrthoDB" id="14527at2759"/>
<evidence type="ECO:0000313" key="2">
    <source>
        <dbReference type="Proteomes" id="UP000224080"/>
    </source>
</evidence>
<evidence type="ECO:0000313" key="1">
    <source>
        <dbReference type="EMBL" id="PGH09063.1"/>
    </source>
</evidence>
<dbReference type="AlphaFoldDB" id="A0A2B7XJV8"/>
<keyword evidence="2" id="KW-1185">Reference proteome</keyword>
<dbReference type="InterPro" id="IPR032710">
    <property type="entry name" value="NTF2-like_dom_sf"/>
</dbReference>